<accession>A0A8S5SLR9</accession>
<protein>
    <submittedName>
        <fullName evidence="1">Uncharacterized protein</fullName>
    </submittedName>
</protein>
<name>A0A8S5SLR9_9CAUD</name>
<organism evidence="1">
    <name type="scientific">Siphoviridae sp. ctJYR23</name>
    <dbReference type="NCBI Taxonomy" id="2827837"/>
    <lineage>
        <taxon>Viruses</taxon>
        <taxon>Duplodnaviria</taxon>
        <taxon>Heunggongvirae</taxon>
        <taxon>Uroviricota</taxon>
        <taxon>Caudoviricetes</taxon>
    </lineage>
</organism>
<reference evidence="1" key="1">
    <citation type="journal article" date="2021" name="Proc. Natl. Acad. Sci. U.S.A.">
        <title>A Catalog of Tens of Thousands of Viruses from Human Metagenomes Reveals Hidden Associations with Chronic Diseases.</title>
        <authorList>
            <person name="Tisza M.J."/>
            <person name="Buck C.B."/>
        </authorList>
    </citation>
    <scope>NUCLEOTIDE SEQUENCE</scope>
    <source>
        <strain evidence="1">CtJYR23</strain>
    </source>
</reference>
<sequence>MLICQFANRQIINGAKLLQRRGKEKDTEFFGYLADIREDDSLPCKGNYIAVGALAVINYIVVDSEGERLAGVAYYQHFLLRYQGDHITALFVKADEFFAGVLRQIVDGQGDLYIEVIVVVLLLDTHIAVIRCGVMQVDTQQIAVFIGGKGAHILIETERISLKQEHVRYFARKGFGEVAEFQH</sequence>
<proteinExistence type="predicted"/>
<dbReference type="EMBL" id="BK032621">
    <property type="protein sequence ID" value="DAF51763.1"/>
    <property type="molecule type" value="Genomic_DNA"/>
</dbReference>
<evidence type="ECO:0000313" key="1">
    <source>
        <dbReference type="EMBL" id="DAF51763.1"/>
    </source>
</evidence>